<comment type="caution">
    <text evidence="2">The sequence shown here is derived from an EMBL/GenBank/DDBJ whole genome shotgun (WGS) entry which is preliminary data.</text>
</comment>
<feature type="region of interest" description="Disordered" evidence="1">
    <location>
        <begin position="118"/>
        <end position="158"/>
    </location>
</feature>
<evidence type="ECO:0000313" key="3">
    <source>
        <dbReference type="Proteomes" id="UP001620645"/>
    </source>
</evidence>
<accession>A0ABD2IN29</accession>
<dbReference type="AlphaFoldDB" id="A0ABD2IN29"/>
<keyword evidence="3" id="KW-1185">Reference proteome</keyword>
<gene>
    <name evidence="2" type="ORF">niasHS_014663</name>
</gene>
<name>A0ABD2IN29_HETSC</name>
<evidence type="ECO:0000256" key="1">
    <source>
        <dbReference type="SAM" id="MobiDB-lite"/>
    </source>
</evidence>
<evidence type="ECO:0000313" key="2">
    <source>
        <dbReference type="EMBL" id="KAL3078881.1"/>
    </source>
</evidence>
<organism evidence="2 3">
    <name type="scientific">Heterodera schachtii</name>
    <name type="common">Sugarbeet cyst nematode worm</name>
    <name type="synonym">Tylenchus schachtii</name>
    <dbReference type="NCBI Taxonomy" id="97005"/>
    <lineage>
        <taxon>Eukaryota</taxon>
        <taxon>Metazoa</taxon>
        <taxon>Ecdysozoa</taxon>
        <taxon>Nematoda</taxon>
        <taxon>Chromadorea</taxon>
        <taxon>Rhabditida</taxon>
        <taxon>Tylenchina</taxon>
        <taxon>Tylenchomorpha</taxon>
        <taxon>Tylenchoidea</taxon>
        <taxon>Heteroderidae</taxon>
        <taxon>Heteroderinae</taxon>
        <taxon>Heterodera</taxon>
    </lineage>
</organism>
<feature type="compositionally biased region" description="Polar residues" evidence="1">
    <location>
        <begin position="149"/>
        <end position="158"/>
    </location>
</feature>
<proteinExistence type="predicted"/>
<sequence>MEMQKMESGVEFYDGEIGVIGVRVWKQTENRSMGENIGCSVKEKWRNQWWNEYEKSSVGMNYELQVKRNGFSRCMFVKLRFGALKRWKWWSRSENEDRMLVPMVRALEGRVEKWKGGIDAHKQHKGRKGAMEGSGKGTHPPDHRLHPFPSNQATTNVV</sequence>
<reference evidence="2 3" key="1">
    <citation type="submission" date="2024-10" db="EMBL/GenBank/DDBJ databases">
        <authorList>
            <person name="Kim D."/>
        </authorList>
    </citation>
    <scope>NUCLEOTIDE SEQUENCE [LARGE SCALE GENOMIC DNA]</scope>
    <source>
        <strain evidence="2">Taebaek</strain>
    </source>
</reference>
<dbReference type="EMBL" id="JBICCN010000309">
    <property type="protein sequence ID" value="KAL3078881.1"/>
    <property type="molecule type" value="Genomic_DNA"/>
</dbReference>
<dbReference type="Proteomes" id="UP001620645">
    <property type="component" value="Unassembled WGS sequence"/>
</dbReference>
<protein>
    <submittedName>
        <fullName evidence="2">Uncharacterized protein</fullName>
    </submittedName>
</protein>